<dbReference type="EMBL" id="JAGGMR010000001">
    <property type="protein sequence ID" value="MBP2194180.1"/>
    <property type="molecule type" value="Genomic_DNA"/>
</dbReference>
<name>A0ABS4QSP6_9NOCA</name>
<dbReference type="Proteomes" id="UP001519325">
    <property type="component" value="Unassembled WGS sequence"/>
</dbReference>
<sequence>MIEDGTPDGNAGEPQDIQAPKTVTVRSHGVVYRFFNQEDD</sequence>
<evidence type="ECO:0000313" key="3">
    <source>
        <dbReference type="Proteomes" id="UP001519325"/>
    </source>
</evidence>
<keyword evidence="3" id="KW-1185">Reference proteome</keyword>
<evidence type="ECO:0000256" key="1">
    <source>
        <dbReference type="SAM" id="MobiDB-lite"/>
    </source>
</evidence>
<comment type="caution">
    <text evidence="2">The sequence shown here is derived from an EMBL/GenBank/DDBJ whole genome shotgun (WGS) entry which is preliminary data.</text>
</comment>
<gene>
    <name evidence="2" type="ORF">BJ987_007081</name>
</gene>
<proteinExistence type="predicted"/>
<protein>
    <submittedName>
        <fullName evidence="2">Uncharacterized protein</fullName>
    </submittedName>
</protein>
<reference evidence="2 3" key="1">
    <citation type="submission" date="2021-03" db="EMBL/GenBank/DDBJ databases">
        <title>Sequencing the genomes of 1000 actinobacteria strains.</title>
        <authorList>
            <person name="Klenk H.-P."/>
        </authorList>
    </citation>
    <scope>NUCLEOTIDE SEQUENCE [LARGE SCALE GENOMIC DNA]</scope>
    <source>
        <strain evidence="2 3">DSM 45516</strain>
    </source>
</reference>
<organism evidence="2 3">
    <name type="scientific">Nocardia goodfellowii</name>
    <dbReference type="NCBI Taxonomy" id="882446"/>
    <lineage>
        <taxon>Bacteria</taxon>
        <taxon>Bacillati</taxon>
        <taxon>Actinomycetota</taxon>
        <taxon>Actinomycetes</taxon>
        <taxon>Mycobacteriales</taxon>
        <taxon>Nocardiaceae</taxon>
        <taxon>Nocardia</taxon>
    </lineage>
</organism>
<evidence type="ECO:0000313" key="2">
    <source>
        <dbReference type="EMBL" id="MBP2194180.1"/>
    </source>
</evidence>
<feature type="region of interest" description="Disordered" evidence="1">
    <location>
        <begin position="1"/>
        <end position="23"/>
    </location>
</feature>
<accession>A0ABS4QSP6</accession>